<dbReference type="InterPro" id="IPR036890">
    <property type="entry name" value="HATPase_C_sf"/>
</dbReference>
<dbReference type="SUPFAM" id="SSF55874">
    <property type="entry name" value="ATPase domain of HSP90 chaperone/DNA topoisomerase II/histidine kinase"/>
    <property type="match status" value="1"/>
</dbReference>
<comment type="caution">
    <text evidence="3">The sequence shown here is derived from an EMBL/GenBank/DDBJ whole genome shotgun (WGS) entry which is preliminary data.</text>
</comment>
<reference evidence="3 4" key="1">
    <citation type="submission" date="2024-05" db="EMBL/GenBank/DDBJ databases">
        <title>Long read based assembly of the Candida bracarensis genome reveals expanded adhesin content.</title>
        <authorList>
            <person name="Marcet-Houben M."/>
            <person name="Ksiezopolska E."/>
            <person name="Gabaldon T."/>
        </authorList>
    </citation>
    <scope>NUCLEOTIDE SEQUENCE [LARGE SCALE GENOMIC DNA]</scope>
    <source>
        <strain evidence="3 4">CBM6</strain>
    </source>
</reference>
<name>A0ABR4NTY4_9SACH</name>
<comment type="similarity">
    <text evidence="1">Belongs to the DNA mismatch repair MutL/HexB family.</text>
</comment>
<dbReference type="PANTHER" id="PTHR10073:SF47">
    <property type="entry name" value="DNA MISMATCH REPAIR PROTEIN MLH3"/>
    <property type="match status" value="1"/>
</dbReference>
<dbReference type="InterPro" id="IPR042120">
    <property type="entry name" value="MutL_C_dimsub"/>
</dbReference>
<evidence type="ECO:0000256" key="1">
    <source>
        <dbReference type="ARBA" id="ARBA00006082"/>
    </source>
</evidence>
<evidence type="ECO:0000259" key="2">
    <source>
        <dbReference type="SMART" id="SM00853"/>
    </source>
</evidence>
<dbReference type="InterPro" id="IPR037198">
    <property type="entry name" value="MutL_C_sf"/>
</dbReference>
<proteinExistence type="inferred from homology"/>
<dbReference type="Gene3D" id="3.30.565.10">
    <property type="entry name" value="Histidine kinase-like ATPase, C-terminal domain"/>
    <property type="match status" value="1"/>
</dbReference>
<dbReference type="Proteomes" id="UP001623330">
    <property type="component" value="Unassembled WGS sequence"/>
</dbReference>
<evidence type="ECO:0000313" key="4">
    <source>
        <dbReference type="Proteomes" id="UP001623330"/>
    </source>
</evidence>
<dbReference type="EMBL" id="JBEVYD010000005">
    <property type="protein sequence ID" value="KAL3232185.1"/>
    <property type="molecule type" value="Genomic_DNA"/>
</dbReference>
<dbReference type="InterPro" id="IPR014790">
    <property type="entry name" value="MutL_C"/>
</dbReference>
<evidence type="ECO:0000313" key="3">
    <source>
        <dbReference type="EMBL" id="KAL3232185.1"/>
    </source>
</evidence>
<gene>
    <name evidence="3" type="ORF">RNJ44_04101</name>
</gene>
<dbReference type="Gene3D" id="3.30.1540.20">
    <property type="entry name" value="MutL, C-terminal domain, dimerisation subdomain"/>
    <property type="match status" value="1"/>
</dbReference>
<accession>A0ABR4NTY4</accession>
<dbReference type="PANTHER" id="PTHR10073">
    <property type="entry name" value="DNA MISMATCH REPAIR PROTEIN MLH, PMS, MUTL"/>
    <property type="match status" value="1"/>
</dbReference>
<dbReference type="Pfam" id="PF08676">
    <property type="entry name" value="MutL_C"/>
    <property type="match status" value="1"/>
</dbReference>
<dbReference type="PROSITE" id="PS00058">
    <property type="entry name" value="DNA_MISMATCH_REPAIR_1"/>
    <property type="match status" value="1"/>
</dbReference>
<dbReference type="SUPFAM" id="SSF118116">
    <property type="entry name" value="DNA mismatch repair protein MutL"/>
    <property type="match status" value="1"/>
</dbReference>
<dbReference type="InterPro" id="IPR014762">
    <property type="entry name" value="DNA_mismatch_repair_CS"/>
</dbReference>
<sequence length="739" mass="84737">MPECVIRELTGQTRSVLRAETQITSVGSLLRELVQNAADADARQVKIVADVKNWRFMVSDDGCGLSPSNLNVLGRKTHVTSKIEKLDDLEFTAGGKFTYGFRGEALYSISKVSDLVAISKQQSYRAHFIRELAKDTPARIFALDEAKDDELFTLLWKYGNGVWDWESGTTILVSKFFENLPVRRATLNDTLRTSLMDIIREDLLQLLINNPKISIKVDVVNDFDELIPIFDYCGNLEQLSDGAGILYNAFTKVYGKVVPDTSLKKVRLNFKSYKVSGIISGDHVKTKEYQIIYFNGRRYKNKKIFSLIGDLVGSSTFSLSSYSTKEGKSARRNYRGYILFLLHVEGPISVQDLVQDTSKAISQLRDSNLVNSLIFKIMHSFLHSQGFLESPISQTINLSVPDPIVTMDSWCALNHEGIKRSPSPSYLINSNIKMANYGKRALDSLNLRSRKIQKSDVPISPKKFNLSNLYLGAPSTRRDFLLNPINEIDYGTTDTINFVIDRTILEAMEVIGQVDKKFILVKQNKKPMNIYMIDQHACDERIRLEHLLFEFINNALNKTLAIRKLFDVKIEIPNVEAHIFEKFSSEFMKWGIYYDIFTNEKEENYLLILALPDFLLNFGPILKLKEALLEHLFDLKDNKKSKLKDKKTVDNINGDNSWWSYTIAIPNFIRDYFNTKACRSSIMFGDALKREECIELIKRLSKCCQPYYCAHGRPSIVKILSEESYCIRNYKSNYQDYKW</sequence>
<organism evidence="3 4">
    <name type="scientific">Nakaseomyces bracarensis</name>
    <dbReference type="NCBI Taxonomy" id="273131"/>
    <lineage>
        <taxon>Eukaryota</taxon>
        <taxon>Fungi</taxon>
        <taxon>Dikarya</taxon>
        <taxon>Ascomycota</taxon>
        <taxon>Saccharomycotina</taxon>
        <taxon>Saccharomycetes</taxon>
        <taxon>Saccharomycetales</taxon>
        <taxon>Saccharomycetaceae</taxon>
        <taxon>Nakaseomyces</taxon>
    </lineage>
</organism>
<dbReference type="Pfam" id="PF13589">
    <property type="entry name" value="HATPase_c_3"/>
    <property type="match status" value="1"/>
</dbReference>
<protein>
    <recommendedName>
        <fullName evidence="2">MutL C-terminal dimerisation domain-containing protein</fullName>
    </recommendedName>
</protein>
<feature type="domain" description="MutL C-terminal dimerisation" evidence="2">
    <location>
        <begin position="510"/>
        <end position="688"/>
    </location>
</feature>
<keyword evidence="4" id="KW-1185">Reference proteome</keyword>
<dbReference type="InterPro" id="IPR038973">
    <property type="entry name" value="MutL/Mlh/Pms-like"/>
</dbReference>
<dbReference type="SMART" id="SM00853">
    <property type="entry name" value="MutL_C"/>
    <property type="match status" value="1"/>
</dbReference>